<feature type="chain" id="PRO_5045216062" evidence="12">
    <location>
        <begin position="27"/>
        <end position="806"/>
    </location>
</feature>
<dbReference type="NCBIfam" id="TIGR00813">
    <property type="entry name" value="sss"/>
    <property type="match status" value="1"/>
</dbReference>
<dbReference type="InterPro" id="IPR011043">
    <property type="entry name" value="Gal_Oxase/kelch_b-propeller"/>
</dbReference>
<dbReference type="Proteomes" id="UP001459204">
    <property type="component" value="Unassembled WGS sequence"/>
</dbReference>
<dbReference type="CDD" id="cd11495">
    <property type="entry name" value="SLC5sbd_NIS-like_u3"/>
    <property type="match status" value="1"/>
</dbReference>
<dbReference type="RefSeq" id="WP_341724096.1">
    <property type="nucleotide sequence ID" value="NZ_JBBWWT010000001.1"/>
</dbReference>
<feature type="transmembrane region" description="Helical" evidence="11">
    <location>
        <begin position="713"/>
        <end position="731"/>
    </location>
</feature>
<feature type="transmembrane region" description="Helical" evidence="11">
    <location>
        <begin position="680"/>
        <end position="701"/>
    </location>
</feature>
<evidence type="ECO:0000256" key="2">
    <source>
        <dbReference type="ARBA" id="ARBA00006434"/>
    </source>
</evidence>
<dbReference type="PANTHER" id="PTHR42985">
    <property type="entry name" value="SODIUM-COUPLED MONOCARBOXYLATE TRANSPORTER"/>
    <property type="match status" value="1"/>
</dbReference>
<keyword evidence="9 11" id="KW-0472">Membrane</keyword>
<feature type="transmembrane region" description="Helical" evidence="11">
    <location>
        <begin position="581"/>
        <end position="606"/>
    </location>
</feature>
<feature type="transmembrane region" description="Helical" evidence="11">
    <location>
        <begin position="493"/>
        <end position="513"/>
    </location>
</feature>
<dbReference type="PANTHER" id="PTHR42985:SF40">
    <property type="entry name" value="LD47995P-RELATED"/>
    <property type="match status" value="1"/>
</dbReference>
<keyword evidence="14" id="KW-1185">Reference proteome</keyword>
<evidence type="ECO:0000256" key="1">
    <source>
        <dbReference type="ARBA" id="ARBA00004651"/>
    </source>
</evidence>
<keyword evidence="10" id="KW-0739">Sodium transport</keyword>
<keyword evidence="7" id="KW-0915">Sodium</keyword>
<evidence type="ECO:0000256" key="10">
    <source>
        <dbReference type="ARBA" id="ARBA00023201"/>
    </source>
</evidence>
<protein>
    <submittedName>
        <fullName evidence="13">Sodium:solute symporter</fullName>
    </submittedName>
</protein>
<feature type="transmembrane region" description="Helical" evidence="11">
    <location>
        <begin position="542"/>
        <end position="560"/>
    </location>
</feature>
<evidence type="ECO:0000256" key="3">
    <source>
        <dbReference type="ARBA" id="ARBA00022448"/>
    </source>
</evidence>
<evidence type="ECO:0000313" key="14">
    <source>
        <dbReference type="Proteomes" id="UP001459204"/>
    </source>
</evidence>
<feature type="transmembrane region" description="Helical" evidence="11">
    <location>
        <begin position="430"/>
        <end position="458"/>
    </location>
</feature>
<keyword evidence="12" id="KW-0732">Signal</keyword>
<dbReference type="Gene3D" id="1.20.1730.10">
    <property type="entry name" value="Sodium/glucose cotransporter"/>
    <property type="match status" value="1"/>
</dbReference>
<keyword evidence="4" id="KW-1003">Cell membrane</keyword>
<keyword evidence="8" id="KW-0406">Ion transport</keyword>
<evidence type="ECO:0000313" key="13">
    <source>
        <dbReference type="EMBL" id="MEL1262896.1"/>
    </source>
</evidence>
<evidence type="ECO:0000256" key="9">
    <source>
        <dbReference type="ARBA" id="ARBA00023136"/>
    </source>
</evidence>
<sequence>MSFSKRVGGLFLLACMVAAGAPTVRAESLASLKESALPAPPAKAAIQELHQVDGRLVAFAKEEAWVLSSASGSWSRIALPAGLDGGSARWLSAAKDRLYVLHQEDEAGAAARIASVSLAGERLSMRPLPAWPTALRDVALAEGDGQLYATGIDASGETHVYRTAVPGGQGTWQALPAWPGAGNASTLVAQRGDLYASVAGEGAESLWRWSKDSGWVAMPAVPGRIVPGSARALGQAHVLYLLSGGGDAAGSGGHGRLMTFHTITKAWAGLSSLEGNPAPPLAAWGDGLAWWSHDDGVPGVRTVQLQAGKHLLTWLDWLVIVVYLAAMIGIGLYFYLGEKRNSTANFFVGGRSIPFWAAGVSLYATNTSSISFIAIPAKAFETNWQYLTNNLIAVMGLVFVAIWIVPLLRRLNLMSVFSYLETRFHPAIRMLASALCIAMQIGSRMSIILFLPALAIATITGLDVVWSILIMGVFTIIYTTLGGMKAVIWTDFVQVFVMFGGAIFAIGFIVYGINGGIPEFVQVAMAEEKTKLFDFSFDLTKATVWGFIFLVVFDVVLTFPKDQVLMQRVLSTKSDKEAGRSIWTFAAIMIPGGFFFYAIGTALYVYYQSHPERMNPLLPIDATFPLFIAAELPMGVTGLIIAGIFAAAMSTLSSIINSVSTLASVDFYEKLAKNPTPKKSVLFAEIMGVLVGLAGIAIALLLSRYDIHSLFDVSIELAGLLGGGFAGAYTLGMFTRRANSQGVAIGIGSSIVLTLLIWSMGLVHPYFYLAISILLCIVIGYAASWLFPPPTRSLKGLTIHRQDAVA</sequence>
<reference evidence="13 14" key="1">
    <citation type="submission" date="2024-04" db="EMBL/GenBank/DDBJ databases">
        <title>Draft genome sequence of Pseudoxanthomonas putridarboris WD12.</title>
        <authorList>
            <person name="Oh J."/>
        </authorList>
    </citation>
    <scope>NUCLEOTIDE SEQUENCE [LARGE SCALE GENOMIC DNA]</scope>
    <source>
        <strain evidence="13 14">WD12</strain>
    </source>
</reference>
<dbReference type="EMBL" id="JBBWWT010000001">
    <property type="protein sequence ID" value="MEL1262896.1"/>
    <property type="molecule type" value="Genomic_DNA"/>
</dbReference>
<evidence type="ECO:0000256" key="5">
    <source>
        <dbReference type="ARBA" id="ARBA00022692"/>
    </source>
</evidence>
<dbReference type="PROSITE" id="PS50283">
    <property type="entry name" value="NA_SOLUT_SYMP_3"/>
    <property type="match status" value="1"/>
</dbReference>
<feature type="transmembrane region" description="Helical" evidence="11">
    <location>
        <begin position="464"/>
        <end position="481"/>
    </location>
</feature>
<dbReference type="InterPro" id="IPR038377">
    <property type="entry name" value="Na/Glc_symporter_sf"/>
</dbReference>
<dbReference type="SUPFAM" id="SSF50965">
    <property type="entry name" value="Galactose oxidase, central domain"/>
    <property type="match status" value="1"/>
</dbReference>
<comment type="similarity">
    <text evidence="2">Belongs to the sodium:solute symporter (SSF) (TC 2.A.21) family.</text>
</comment>
<feature type="transmembrane region" description="Helical" evidence="11">
    <location>
        <begin position="626"/>
        <end position="648"/>
    </location>
</feature>
<proteinExistence type="inferred from homology"/>
<feature type="signal peptide" evidence="12">
    <location>
        <begin position="1"/>
        <end position="26"/>
    </location>
</feature>
<dbReference type="Pfam" id="PF00474">
    <property type="entry name" value="SSF"/>
    <property type="match status" value="1"/>
</dbReference>
<keyword evidence="5 11" id="KW-0812">Transmembrane</keyword>
<evidence type="ECO:0000256" key="8">
    <source>
        <dbReference type="ARBA" id="ARBA00023065"/>
    </source>
</evidence>
<comment type="caution">
    <text evidence="13">The sequence shown here is derived from an EMBL/GenBank/DDBJ whole genome shotgun (WGS) entry which is preliminary data.</text>
</comment>
<dbReference type="Gene3D" id="2.120.10.80">
    <property type="entry name" value="Kelch-type beta propeller"/>
    <property type="match status" value="1"/>
</dbReference>
<gene>
    <name evidence="13" type="ORF">AAD027_00720</name>
</gene>
<accession>A0ABU9IW86</accession>
<evidence type="ECO:0000256" key="6">
    <source>
        <dbReference type="ARBA" id="ARBA00022989"/>
    </source>
</evidence>
<name>A0ABU9IW86_9GAMM</name>
<evidence type="ECO:0000256" key="11">
    <source>
        <dbReference type="SAM" id="Phobius"/>
    </source>
</evidence>
<keyword evidence="3" id="KW-0813">Transport</keyword>
<comment type="subcellular location">
    <subcellularLocation>
        <location evidence="1">Cell membrane</location>
        <topology evidence="1">Multi-pass membrane protein</topology>
    </subcellularLocation>
</comment>
<feature type="transmembrane region" description="Helical" evidence="11">
    <location>
        <begin position="766"/>
        <end position="787"/>
    </location>
</feature>
<feature type="transmembrane region" description="Helical" evidence="11">
    <location>
        <begin position="314"/>
        <end position="335"/>
    </location>
</feature>
<dbReference type="InterPro" id="IPR001734">
    <property type="entry name" value="Na/solute_symporter"/>
</dbReference>
<feature type="transmembrane region" description="Helical" evidence="11">
    <location>
        <begin position="355"/>
        <end position="375"/>
    </location>
</feature>
<evidence type="ECO:0000256" key="12">
    <source>
        <dbReference type="SAM" id="SignalP"/>
    </source>
</evidence>
<keyword evidence="6 11" id="KW-1133">Transmembrane helix</keyword>
<evidence type="ECO:0000256" key="4">
    <source>
        <dbReference type="ARBA" id="ARBA00022475"/>
    </source>
</evidence>
<organism evidence="13 14">
    <name type="scientific">Pseudoxanthomonas putridarboris</name>
    <dbReference type="NCBI Taxonomy" id="752605"/>
    <lineage>
        <taxon>Bacteria</taxon>
        <taxon>Pseudomonadati</taxon>
        <taxon>Pseudomonadota</taxon>
        <taxon>Gammaproteobacteria</taxon>
        <taxon>Lysobacterales</taxon>
        <taxon>Lysobacteraceae</taxon>
        <taxon>Pseudoxanthomonas</taxon>
    </lineage>
</organism>
<feature type="transmembrane region" description="Helical" evidence="11">
    <location>
        <begin position="743"/>
        <end position="760"/>
    </location>
</feature>
<dbReference type="InterPro" id="IPR051163">
    <property type="entry name" value="Sodium:Solute_Symporter_SSF"/>
</dbReference>
<evidence type="ECO:0000256" key="7">
    <source>
        <dbReference type="ARBA" id="ARBA00023053"/>
    </source>
</evidence>
<feature type="transmembrane region" description="Helical" evidence="11">
    <location>
        <begin position="387"/>
        <end position="409"/>
    </location>
</feature>
<dbReference type="InterPro" id="IPR015915">
    <property type="entry name" value="Kelch-typ_b-propeller"/>
</dbReference>